<organism evidence="2 3">
    <name type="scientific">Mesonia maritima</name>
    <dbReference type="NCBI Taxonomy" id="1793873"/>
    <lineage>
        <taxon>Bacteria</taxon>
        <taxon>Pseudomonadati</taxon>
        <taxon>Bacteroidota</taxon>
        <taxon>Flavobacteriia</taxon>
        <taxon>Flavobacteriales</taxon>
        <taxon>Flavobacteriaceae</taxon>
        <taxon>Mesonia</taxon>
    </lineage>
</organism>
<evidence type="ECO:0000256" key="1">
    <source>
        <dbReference type="SAM" id="SignalP"/>
    </source>
</evidence>
<protein>
    <submittedName>
        <fullName evidence="2">Uncharacterized protein</fullName>
    </submittedName>
</protein>
<dbReference type="EMBL" id="JAVDQA010000001">
    <property type="protein sequence ID" value="MDR6299425.1"/>
    <property type="molecule type" value="Genomic_DNA"/>
</dbReference>
<name>A0ABU1K2E5_9FLAO</name>
<accession>A0ABU1K2E5</accession>
<sequence length="184" mass="20940">MKRIFIPVFLCACFLLNAQNTEELQNEIEYLQEINSTCKLLNVNGDIEIVNSNDDLDFKIISLTGSTDSQTITLKFLIKHELINKEFDLHVGSGKPIAYNVLGEGIEFKSATFPNSPNQIHRGVMSVKVPTSVPVQGQIEFQNVLPGTTQLSYIELNYYLLNLRGNRDRETYKIEIRNISVDWN</sequence>
<keyword evidence="3" id="KW-1185">Reference proteome</keyword>
<proteinExistence type="predicted"/>
<evidence type="ECO:0000313" key="2">
    <source>
        <dbReference type="EMBL" id="MDR6299425.1"/>
    </source>
</evidence>
<gene>
    <name evidence="2" type="ORF">GGR31_000041</name>
</gene>
<evidence type="ECO:0000313" key="3">
    <source>
        <dbReference type="Proteomes" id="UP001257659"/>
    </source>
</evidence>
<dbReference type="Proteomes" id="UP001257659">
    <property type="component" value="Unassembled WGS sequence"/>
</dbReference>
<feature type="chain" id="PRO_5046550024" evidence="1">
    <location>
        <begin position="19"/>
        <end position="184"/>
    </location>
</feature>
<reference evidence="2 3" key="1">
    <citation type="submission" date="2023-07" db="EMBL/GenBank/DDBJ databases">
        <title>Genomic Encyclopedia of Type Strains, Phase IV (KMG-IV): sequencing the most valuable type-strain genomes for metagenomic binning, comparative biology and taxonomic classification.</title>
        <authorList>
            <person name="Goeker M."/>
        </authorList>
    </citation>
    <scope>NUCLEOTIDE SEQUENCE [LARGE SCALE GENOMIC DNA]</scope>
    <source>
        <strain evidence="2 3">DSM 102814</strain>
    </source>
</reference>
<feature type="signal peptide" evidence="1">
    <location>
        <begin position="1"/>
        <end position="18"/>
    </location>
</feature>
<comment type="caution">
    <text evidence="2">The sequence shown here is derived from an EMBL/GenBank/DDBJ whole genome shotgun (WGS) entry which is preliminary data.</text>
</comment>
<dbReference type="RefSeq" id="WP_309726100.1">
    <property type="nucleotide sequence ID" value="NZ_JAVDQA010000001.1"/>
</dbReference>
<keyword evidence="1" id="KW-0732">Signal</keyword>